<feature type="domain" description="N-acetylmuramoyl-L-alanine amidase" evidence="13">
    <location>
        <begin position="29"/>
        <end position="180"/>
    </location>
</feature>
<keyword evidence="10" id="KW-0961">Cell wall biogenesis/degradation</keyword>
<comment type="cofactor">
    <cofactor evidence="2">
        <name>Zn(2+)</name>
        <dbReference type="ChEBI" id="CHEBI:29105"/>
    </cofactor>
</comment>
<evidence type="ECO:0000313" key="15">
    <source>
        <dbReference type="Proteomes" id="UP000231409"/>
    </source>
</evidence>
<reference evidence="14 15" key="1">
    <citation type="submission" date="2017-09" db="EMBL/GenBank/DDBJ databases">
        <title>The draft genome sequences of Marinobacter sp. PWS21.</title>
        <authorList>
            <person name="Cao J."/>
        </authorList>
    </citation>
    <scope>NUCLEOTIDE SEQUENCE [LARGE SCALE GENOMIC DNA]</scope>
    <source>
        <strain evidence="14 15">PWS21</strain>
    </source>
</reference>
<evidence type="ECO:0000313" key="14">
    <source>
        <dbReference type="EMBL" id="PHQ16952.1"/>
    </source>
</evidence>
<dbReference type="InterPro" id="IPR036505">
    <property type="entry name" value="Amidase/PGRP_sf"/>
</dbReference>
<evidence type="ECO:0000256" key="6">
    <source>
        <dbReference type="ARBA" id="ARBA00022490"/>
    </source>
</evidence>
<dbReference type="Proteomes" id="UP000231409">
    <property type="component" value="Unassembled WGS sequence"/>
</dbReference>
<protein>
    <recommendedName>
        <fullName evidence="11">1,6-anhydro-N-acetylmuramyl-L-alanine amidase AmpD</fullName>
        <ecNumber evidence="5">3.5.1.28</ecNumber>
    </recommendedName>
    <alternativeName>
        <fullName evidence="12">N-acetylmuramoyl-L-alanine amidase</fullName>
    </alternativeName>
</protein>
<comment type="subcellular location">
    <subcellularLocation>
        <location evidence="3">Cytoplasm</location>
    </subcellularLocation>
</comment>
<dbReference type="GO" id="GO:0009253">
    <property type="term" value="P:peptidoglycan catabolic process"/>
    <property type="evidence" value="ECO:0007669"/>
    <property type="project" value="InterPro"/>
</dbReference>
<evidence type="ECO:0000256" key="5">
    <source>
        <dbReference type="ARBA" id="ARBA00011901"/>
    </source>
</evidence>
<organism evidence="14 15">
    <name type="scientific">Marinobacter profundi</name>
    <dbReference type="NCBI Taxonomy" id="2666256"/>
    <lineage>
        <taxon>Bacteria</taxon>
        <taxon>Pseudomonadati</taxon>
        <taxon>Pseudomonadota</taxon>
        <taxon>Gammaproteobacteria</taxon>
        <taxon>Pseudomonadales</taxon>
        <taxon>Marinobacteraceae</taxon>
        <taxon>Marinobacter</taxon>
    </lineage>
</organism>
<keyword evidence="7" id="KW-0479">Metal-binding</keyword>
<evidence type="ECO:0000256" key="12">
    <source>
        <dbReference type="ARBA" id="ARBA00042615"/>
    </source>
</evidence>
<dbReference type="EC" id="3.5.1.28" evidence="5"/>
<dbReference type="PANTHER" id="PTHR30417">
    <property type="entry name" value="N-ACETYLMURAMOYL-L-ALANINE AMIDASE AMID"/>
    <property type="match status" value="1"/>
</dbReference>
<dbReference type="SMART" id="SM00644">
    <property type="entry name" value="Ami_2"/>
    <property type="match status" value="1"/>
</dbReference>
<dbReference type="GO" id="GO:0008745">
    <property type="term" value="F:N-acetylmuramoyl-L-alanine amidase activity"/>
    <property type="evidence" value="ECO:0007669"/>
    <property type="project" value="UniProtKB-EC"/>
</dbReference>
<evidence type="ECO:0000256" key="8">
    <source>
        <dbReference type="ARBA" id="ARBA00022801"/>
    </source>
</evidence>
<dbReference type="CDD" id="cd06583">
    <property type="entry name" value="PGRP"/>
    <property type="match status" value="1"/>
</dbReference>
<comment type="catalytic activity">
    <reaction evidence="1">
        <text>Hydrolyzes the link between N-acetylmuramoyl residues and L-amino acid residues in certain cell-wall glycopeptides.</text>
        <dbReference type="EC" id="3.5.1.28"/>
    </reaction>
</comment>
<dbReference type="GO" id="GO:0071555">
    <property type="term" value="P:cell wall organization"/>
    <property type="evidence" value="ECO:0007669"/>
    <property type="project" value="UniProtKB-KW"/>
</dbReference>
<proteinExistence type="inferred from homology"/>
<dbReference type="InterPro" id="IPR051206">
    <property type="entry name" value="NAMLAA_amidase_2"/>
</dbReference>
<evidence type="ECO:0000259" key="13">
    <source>
        <dbReference type="SMART" id="SM00644"/>
    </source>
</evidence>
<keyword evidence="6" id="KW-0963">Cytoplasm</keyword>
<dbReference type="PANTHER" id="PTHR30417:SF4">
    <property type="entry name" value="1,6-ANHYDRO-N-ACETYLMURAMYL-L-ALANINE AMIDASE AMPD"/>
    <property type="match status" value="1"/>
</dbReference>
<evidence type="ECO:0000256" key="2">
    <source>
        <dbReference type="ARBA" id="ARBA00001947"/>
    </source>
</evidence>
<dbReference type="InterPro" id="IPR002502">
    <property type="entry name" value="Amidase_domain"/>
</dbReference>
<keyword evidence="8" id="KW-0378">Hydrolase</keyword>
<evidence type="ECO:0000256" key="7">
    <source>
        <dbReference type="ARBA" id="ARBA00022723"/>
    </source>
</evidence>
<dbReference type="SUPFAM" id="SSF55846">
    <property type="entry name" value="N-acetylmuramoyl-L-alanine amidase-like"/>
    <property type="match status" value="1"/>
</dbReference>
<evidence type="ECO:0000256" key="3">
    <source>
        <dbReference type="ARBA" id="ARBA00004496"/>
    </source>
</evidence>
<dbReference type="GO" id="GO:0046872">
    <property type="term" value="F:metal ion binding"/>
    <property type="evidence" value="ECO:0007669"/>
    <property type="project" value="UniProtKB-KW"/>
</dbReference>
<accession>A0A2G1UR56</accession>
<evidence type="ECO:0000256" key="10">
    <source>
        <dbReference type="ARBA" id="ARBA00023316"/>
    </source>
</evidence>
<dbReference type="AlphaFoldDB" id="A0A2G1UR56"/>
<gene>
    <name evidence="14" type="ORF">CLH61_01320</name>
</gene>
<evidence type="ECO:0000256" key="11">
    <source>
        <dbReference type="ARBA" id="ARBA00039257"/>
    </source>
</evidence>
<keyword evidence="15" id="KW-1185">Reference proteome</keyword>
<dbReference type="Gene3D" id="3.40.80.10">
    <property type="entry name" value="Peptidoglycan recognition protein-like"/>
    <property type="match status" value="1"/>
</dbReference>
<dbReference type="GO" id="GO:0005737">
    <property type="term" value="C:cytoplasm"/>
    <property type="evidence" value="ECO:0007669"/>
    <property type="project" value="UniProtKB-SubCell"/>
</dbReference>
<sequence>MIKPISPEHESIDRLRSTGRLASARWCPSPNFGVRPHGATISLLVVHNISLPPGRFGGDGIEKFFCNELDPSAHPYFCEIAGMQVSAHALIRRDGAVVQFVSFLDRAWHAGRSSFCGEDECNDFSIGIELEGADDVPYTSRQYRSLAELSALLMKAWPEITADRITGHSDIAPGRKTDPGPAFDWARYQSLLPGPTKRKESA</sequence>
<comment type="similarity">
    <text evidence="4">Belongs to the N-acetylmuramoyl-L-alanine amidase 2 family.</text>
</comment>
<evidence type="ECO:0000256" key="1">
    <source>
        <dbReference type="ARBA" id="ARBA00001561"/>
    </source>
</evidence>
<evidence type="ECO:0000256" key="9">
    <source>
        <dbReference type="ARBA" id="ARBA00022833"/>
    </source>
</evidence>
<comment type="caution">
    <text evidence="14">The sequence shown here is derived from an EMBL/GenBank/DDBJ whole genome shotgun (WGS) entry which is preliminary data.</text>
</comment>
<dbReference type="GO" id="GO:0009254">
    <property type="term" value="P:peptidoglycan turnover"/>
    <property type="evidence" value="ECO:0007669"/>
    <property type="project" value="TreeGrafter"/>
</dbReference>
<evidence type="ECO:0000256" key="4">
    <source>
        <dbReference type="ARBA" id="ARBA00007553"/>
    </source>
</evidence>
<dbReference type="Pfam" id="PF01510">
    <property type="entry name" value="Amidase_2"/>
    <property type="match status" value="1"/>
</dbReference>
<dbReference type="EMBL" id="NTFH01000003">
    <property type="protein sequence ID" value="PHQ16952.1"/>
    <property type="molecule type" value="Genomic_DNA"/>
</dbReference>
<dbReference type="NCBIfam" id="NF008758">
    <property type="entry name" value="PRK11789.1"/>
    <property type="match status" value="1"/>
</dbReference>
<name>A0A2G1UR56_9GAMM</name>
<keyword evidence="9" id="KW-0862">Zinc</keyword>